<dbReference type="PANTHER" id="PTHR30345:SF0">
    <property type="entry name" value="DNA DAMAGE-REPAIR_TOLERATION PROTEIN DRT102"/>
    <property type="match status" value="1"/>
</dbReference>
<reference evidence="2" key="1">
    <citation type="submission" date="2018-05" db="EMBL/GenBank/DDBJ databases">
        <authorList>
            <person name="Lanie J.A."/>
            <person name="Ng W.-L."/>
            <person name="Kazmierczak K.M."/>
            <person name="Andrzejewski T.M."/>
            <person name="Davidsen T.M."/>
            <person name="Wayne K.J."/>
            <person name="Tettelin H."/>
            <person name="Glass J.I."/>
            <person name="Rusch D."/>
            <person name="Podicherti R."/>
            <person name="Tsui H.-C.T."/>
            <person name="Winkler M.E."/>
        </authorList>
    </citation>
    <scope>NUCLEOTIDE SEQUENCE</scope>
</reference>
<dbReference type="PIRSF" id="PIRSF005384">
    <property type="entry name" value="RpiB_LacA_B"/>
    <property type="match status" value="1"/>
</dbReference>
<dbReference type="AlphaFoldDB" id="A0A381Q5B0"/>
<dbReference type="GO" id="GO:0004751">
    <property type="term" value="F:ribose-5-phosphate isomerase activity"/>
    <property type="evidence" value="ECO:0007669"/>
    <property type="project" value="TreeGrafter"/>
</dbReference>
<name>A0A381Q5B0_9ZZZZ</name>
<dbReference type="GO" id="GO:0019316">
    <property type="term" value="P:D-allose catabolic process"/>
    <property type="evidence" value="ECO:0007669"/>
    <property type="project" value="TreeGrafter"/>
</dbReference>
<dbReference type="InterPro" id="IPR004785">
    <property type="entry name" value="RpiB"/>
</dbReference>
<dbReference type="EMBL" id="UINC01001213">
    <property type="protein sequence ID" value="SUZ74492.1"/>
    <property type="molecule type" value="Genomic_DNA"/>
</dbReference>
<evidence type="ECO:0000313" key="2">
    <source>
        <dbReference type="EMBL" id="SUZ74492.1"/>
    </source>
</evidence>
<gene>
    <name evidence="2" type="ORF">METZ01_LOCUS27346</name>
</gene>
<dbReference type="Pfam" id="PF02502">
    <property type="entry name" value="LacAB_rpiB"/>
    <property type="match status" value="1"/>
</dbReference>
<proteinExistence type="predicted"/>
<protein>
    <recommendedName>
        <fullName evidence="3">Ribose 5-phosphate isomerase B</fullName>
    </recommendedName>
</protein>
<evidence type="ECO:0000256" key="1">
    <source>
        <dbReference type="ARBA" id="ARBA00023235"/>
    </source>
</evidence>
<dbReference type="NCBIfam" id="TIGR01120">
    <property type="entry name" value="rpiB"/>
    <property type="match status" value="1"/>
</dbReference>
<dbReference type="InterPro" id="IPR003500">
    <property type="entry name" value="RpiB_LacA_LacB"/>
</dbReference>
<accession>A0A381Q5B0</accession>
<organism evidence="2">
    <name type="scientific">marine metagenome</name>
    <dbReference type="NCBI Taxonomy" id="408172"/>
    <lineage>
        <taxon>unclassified sequences</taxon>
        <taxon>metagenomes</taxon>
        <taxon>ecological metagenomes</taxon>
    </lineage>
</organism>
<keyword evidence="1" id="KW-0413">Isomerase</keyword>
<evidence type="ECO:0008006" key="3">
    <source>
        <dbReference type="Google" id="ProtNLM"/>
    </source>
</evidence>
<dbReference type="InterPro" id="IPR036569">
    <property type="entry name" value="RpiB_LacA_LacB_sf"/>
</dbReference>
<dbReference type="SUPFAM" id="SSF89623">
    <property type="entry name" value="Ribose/Galactose isomerase RpiB/AlsB"/>
    <property type="match status" value="1"/>
</dbReference>
<dbReference type="GO" id="GO:0009052">
    <property type="term" value="P:pentose-phosphate shunt, non-oxidative branch"/>
    <property type="evidence" value="ECO:0007669"/>
    <property type="project" value="TreeGrafter"/>
</dbReference>
<dbReference type="Gene3D" id="3.40.1400.10">
    <property type="entry name" value="Sugar-phosphate isomerase, RpiB/LacA/LacB"/>
    <property type="match status" value="1"/>
</dbReference>
<dbReference type="NCBIfam" id="NF004051">
    <property type="entry name" value="PRK05571.1"/>
    <property type="match status" value="1"/>
</dbReference>
<dbReference type="NCBIfam" id="TIGR00689">
    <property type="entry name" value="rpiB_lacA_lacB"/>
    <property type="match status" value="1"/>
</dbReference>
<sequence length="143" mass="15962">MLISLGNDHAGVEEKKHIEKHLNEKGIKTINRGYDGEESVDYPDYIHRVAEDVDGKKAEAGIIFCGSGNGAAMTANKHQGVRAAVCWNKEIAALAKRHNNANIISIPSRFLEKEEIEEIIKSFLETRFEGGRHEGRVKKIPKQ</sequence>
<dbReference type="PANTHER" id="PTHR30345">
    <property type="entry name" value="RIBOSE-5-PHOSPHATE ISOMERASE B"/>
    <property type="match status" value="1"/>
</dbReference>